<name>A0A383ESM8_9ZZZZ</name>
<gene>
    <name evidence="1" type="ORF">METZ01_LOCUS511922</name>
</gene>
<organism evidence="1">
    <name type="scientific">marine metagenome</name>
    <dbReference type="NCBI Taxonomy" id="408172"/>
    <lineage>
        <taxon>unclassified sequences</taxon>
        <taxon>metagenomes</taxon>
        <taxon>ecological metagenomes</taxon>
    </lineage>
</organism>
<dbReference type="AlphaFoldDB" id="A0A383ESM8"/>
<evidence type="ECO:0000313" key="1">
    <source>
        <dbReference type="EMBL" id="SVE59068.1"/>
    </source>
</evidence>
<accession>A0A383ESM8</accession>
<reference evidence="1" key="1">
    <citation type="submission" date="2018-05" db="EMBL/GenBank/DDBJ databases">
        <authorList>
            <person name="Lanie J.A."/>
            <person name="Ng W.-L."/>
            <person name="Kazmierczak K.M."/>
            <person name="Andrzejewski T.M."/>
            <person name="Davidsen T.M."/>
            <person name="Wayne K.J."/>
            <person name="Tettelin H."/>
            <person name="Glass J.I."/>
            <person name="Rusch D."/>
            <person name="Podicherti R."/>
            <person name="Tsui H.-C.T."/>
            <person name="Winkler M.E."/>
        </authorList>
    </citation>
    <scope>NUCLEOTIDE SEQUENCE</scope>
</reference>
<feature type="non-terminal residue" evidence="1">
    <location>
        <position position="1"/>
    </location>
</feature>
<feature type="non-terminal residue" evidence="1">
    <location>
        <position position="229"/>
    </location>
</feature>
<protein>
    <recommendedName>
        <fullName evidence="2">Outer membrane protein beta-barrel domain-containing protein</fullName>
    </recommendedName>
</protein>
<evidence type="ECO:0008006" key="2">
    <source>
        <dbReference type="Google" id="ProtNLM"/>
    </source>
</evidence>
<sequence length="229" mass="25859">VIDTIASGSVISEIVDDEKTYFIHPISGEIINVKINHQYAGAEIIFEGKYSTTNYEWVARLGVNSAVKVKTEDNISGNYISNSDAIISEIALGYHYKKSDHAGIILESHVIPPYNLPDAVALFDLMPPHENSIHLGTYFQVENPKFGLWNNLNFRGSGYLKQLDFDGEQYIDYGFTFGLGLEYIANTQTFDIAIRTGKKESYIIKGQNEDYISIHFGITTGEKWFVKRR</sequence>
<dbReference type="EMBL" id="UINC01227958">
    <property type="protein sequence ID" value="SVE59068.1"/>
    <property type="molecule type" value="Genomic_DNA"/>
</dbReference>
<proteinExistence type="predicted"/>